<proteinExistence type="predicted"/>
<name>A0ABV7HEV8_9GAMM</name>
<dbReference type="Proteomes" id="UP001595476">
    <property type="component" value="Unassembled WGS sequence"/>
</dbReference>
<keyword evidence="2" id="KW-0255">Endonuclease</keyword>
<dbReference type="InterPro" id="IPR035437">
    <property type="entry name" value="SNase_OB-fold_sf"/>
</dbReference>
<dbReference type="SUPFAM" id="SSF50199">
    <property type="entry name" value="Staphylococcal nuclease"/>
    <property type="match status" value="1"/>
</dbReference>
<evidence type="ECO:0000259" key="4">
    <source>
        <dbReference type="PROSITE" id="PS50830"/>
    </source>
</evidence>
<evidence type="ECO:0000256" key="3">
    <source>
        <dbReference type="ARBA" id="ARBA00022801"/>
    </source>
</evidence>
<dbReference type="InterPro" id="IPR002071">
    <property type="entry name" value="Thermonucl_AS"/>
</dbReference>
<keyword evidence="1" id="KW-0540">Nuclease</keyword>
<evidence type="ECO:0000313" key="5">
    <source>
        <dbReference type="EMBL" id="MFC3152388.1"/>
    </source>
</evidence>
<dbReference type="PROSITE" id="PS50830">
    <property type="entry name" value="TNASE_3"/>
    <property type="match status" value="1"/>
</dbReference>
<dbReference type="SMART" id="SM00318">
    <property type="entry name" value="SNc"/>
    <property type="match status" value="1"/>
</dbReference>
<dbReference type="PANTHER" id="PTHR12302:SF3">
    <property type="entry name" value="SERINE_THREONINE-PROTEIN KINASE 31"/>
    <property type="match status" value="1"/>
</dbReference>
<evidence type="ECO:0000256" key="1">
    <source>
        <dbReference type="ARBA" id="ARBA00022722"/>
    </source>
</evidence>
<accession>A0ABV7HEV8</accession>
<comment type="caution">
    <text evidence="5">The sequence shown here is derived from an EMBL/GenBank/DDBJ whole genome shotgun (WGS) entry which is preliminary data.</text>
</comment>
<keyword evidence="6" id="KW-1185">Reference proteome</keyword>
<sequence length="207" mass="24467">MRLSNSDLRLVTVNTPEMNFGNKRVPEPIAEDATRYVKDRISNKQLYLEEMGVDRYQRRLGNVWIKEAGRDHSFLLSERLIANGLGFQIFESDSRYAACLKQAELKARSNKLGVWQYSDYWLNVERGGFALWSGRLQKVSKSKQFYWWRLSDSRVVRVPKLWLDELGIETKKKGDLIELRGWVIHRKKTRYEPYMLPLRSPQILLKN</sequence>
<organism evidence="5 6">
    <name type="scientific">Litoribrevibacter euphylliae</name>
    <dbReference type="NCBI Taxonomy" id="1834034"/>
    <lineage>
        <taxon>Bacteria</taxon>
        <taxon>Pseudomonadati</taxon>
        <taxon>Pseudomonadota</taxon>
        <taxon>Gammaproteobacteria</taxon>
        <taxon>Oceanospirillales</taxon>
        <taxon>Oceanospirillaceae</taxon>
        <taxon>Litoribrevibacter</taxon>
    </lineage>
</organism>
<dbReference type="RefSeq" id="WP_386722313.1">
    <property type="nucleotide sequence ID" value="NZ_JBHRSZ010000006.1"/>
</dbReference>
<dbReference type="PANTHER" id="PTHR12302">
    <property type="entry name" value="EBNA2 BINDING PROTEIN P100"/>
    <property type="match status" value="1"/>
</dbReference>
<keyword evidence="3" id="KW-0378">Hydrolase</keyword>
<dbReference type="PROSITE" id="PS01284">
    <property type="entry name" value="TNASE_2"/>
    <property type="match status" value="1"/>
</dbReference>
<reference evidence="6" key="1">
    <citation type="journal article" date="2019" name="Int. J. Syst. Evol. Microbiol.">
        <title>The Global Catalogue of Microorganisms (GCM) 10K type strain sequencing project: providing services to taxonomists for standard genome sequencing and annotation.</title>
        <authorList>
            <consortium name="The Broad Institute Genomics Platform"/>
            <consortium name="The Broad Institute Genome Sequencing Center for Infectious Disease"/>
            <person name="Wu L."/>
            <person name="Ma J."/>
        </authorList>
    </citation>
    <scope>NUCLEOTIDE SEQUENCE [LARGE SCALE GENOMIC DNA]</scope>
    <source>
        <strain evidence="6">KCTC 52438</strain>
    </source>
</reference>
<feature type="domain" description="TNase-like" evidence="4">
    <location>
        <begin position="1"/>
        <end position="117"/>
    </location>
</feature>
<dbReference type="Gene3D" id="2.40.50.90">
    <property type="match status" value="1"/>
</dbReference>
<gene>
    <name evidence="5" type="ORF">ACFOEK_15240</name>
</gene>
<evidence type="ECO:0000313" key="6">
    <source>
        <dbReference type="Proteomes" id="UP001595476"/>
    </source>
</evidence>
<protein>
    <submittedName>
        <fullName evidence="5">Thermonuclease family protein</fullName>
    </submittedName>
</protein>
<dbReference type="EMBL" id="JBHRSZ010000006">
    <property type="protein sequence ID" value="MFC3152388.1"/>
    <property type="molecule type" value="Genomic_DNA"/>
</dbReference>
<evidence type="ECO:0000256" key="2">
    <source>
        <dbReference type="ARBA" id="ARBA00022759"/>
    </source>
</evidence>
<dbReference type="InterPro" id="IPR016071">
    <property type="entry name" value="Staphylococal_nuclease_OB-fold"/>
</dbReference>
<dbReference type="Pfam" id="PF00565">
    <property type="entry name" value="SNase"/>
    <property type="match status" value="1"/>
</dbReference>